<proteinExistence type="predicted"/>
<accession>A0A0F7L8R2</accession>
<reference evidence="1" key="1">
    <citation type="journal article" date="2015" name="Front. Microbiol.">
        <title>Combining genomic sequencing methods to explore viral diversity and reveal potential virus-host interactions.</title>
        <authorList>
            <person name="Chow C.E."/>
            <person name="Winget D.M."/>
            <person name="White R.A.III."/>
            <person name="Hallam S.J."/>
            <person name="Suttle C.A."/>
        </authorList>
    </citation>
    <scope>NUCLEOTIDE SEQUENCE</scope>
    <source>
        <strain evidence="1">Oxic1_3</strain>
    </source>
</reference>
<dbReference type="EMBL" id="KR029598">
    <property type="protein sequence ID" value="AKH47797.1"/>
    <property type="molecule type" value="Genomic_DNA"/>
</dbReference>
<protein>
    <submittedName>
        <fullName evidence="1">Uncharacterized protein</fullName>
    </submittedName>
</protein>
<sequence length="57" mass="6442">MVFGLCSLSDVQWRDCSPTCKLFVGWGIVVRALLCYLQRTCQLACLWSGFISQSTHI</sequence>
<evidence type="ECO:0000313" key="1">
    <source>
        <dbReference type="EMBL" id="AKH47797.1"/>
    </source>
</evidence>
<name>A0A0F7L8R2_9VIRU</name>
<reference evidence="1" key="2">
    <citation type="submission" date="2015-03" db="EMBL/GenBank/DDBJ databases">
        <authorList>
            <person name="Chow C.-E.T."/>
            <person name="Winget D.M."/>
            <person name="White R.A.III."/>
            <person name="Hallam S.J."/>
            <person name="Suttle C.A."/>
        </authorList>
    </citation>
    <scope>NUCLEOTIDE SEQUENCE</scope>
    <source>
        <strain evidence="1">Oxic1_3</strain>
    </source>
</reference>
<organism evidence="1">
    <name type="scientific">uncultured marine virus</name>
    <dbReference type="NCBI Taxonomy" id="186617"/>
    <lineage>
        <taxon>Viruses</taxon>
        <taxon>environmental samples</taxon>
    </lineage>
</organism>